<dbReference type="EMBL" id="GBXM01070385">
    <property type="protein sequence ID" value="JAH38192.1"/>
    <property type="molecule type" value="Transcribed_RNA"/>
</dbReference>
<accession>A0A0E9SAD0</accession>
<proteinExistence type="predicted"/>
<name>A0A0E9SAD0_ANGAN</name>
<dbReference type="EMBL" id="GBXM01076128">
    <property type="protein sequence ID" value="JAH32449.1"/>
    <property type="molecule type" value="Transcribed_RNA"/>
</dbReference>
<sequence>MWSDKEAIMTSSGRRTKVPCKKTRGKEPVALIHTVKSFRFMLI</sequence>
<reference evidence="2" key="2">
    <citation type="journal article" date="2015" name="Fish Shellfish Immunol.">
        <title>Early steps in the European eel (Anguilla anguilla)-Vibrio vulnificus interaction in the gills: Role of the RtxA13 toxin.</title>
        <authorList>
            <person name="Callol A."/>
            <person name="Pajuelo D."/>
            <person name="Ebbesson L."/>
            <person name="Teles M."/>
            <person name="MacKenzie S."/>
            <person name="Amaro C."/>
        </authorList>
    </citation>
    <scope>NUCLEOTIDE SEQUENCE</scope>
</reference>
<protein>
    <submittedName>
        <fullName evidence="2">Uncharacterized protein</fullName>
    </submittedName>
</protein>
<evidence type="ECO:0000313" key="2">
    <source>
        <dbReference type="EMBL" id="JAH38192.1"/>
    </source>
</evidence>
<organism evidence="2">
    <name type="scientific">Anguilla anguilla</name>
    <name type="common">European freshwater eel</name>
    <name type="synonym">Muraena anguilla</name>
    <dbReference type="NCBI Taxonomy" id="7936"/>
    <lineage>
        <taxon>Eukaryota</taxon>
        <taxon>Metazoa</taxon>
        <taxon>Chordata</taxon>
        <taxon>Craniata</taxon>
        <taxon>Vertebrata</taxon>
        <taxon>Euteleostomi</taxon>
        <taxon>Actinopterygii</taxon>
        <taxon>Neopterygii</taxon>
        <taxon>Teleostei</taxon>
        <taxon>Anguilliformes</taxon>
        <taxon>Anguillidae</taxon>
        <taxon>Anguilla</taxon>
    </lineage>
</organism>
<feature type="region of interest" description="Disordered" evidence="1">
    <location>
        <begin position="1"/>
        <end position="22"/>
    </location>
</feature>
<reference evidence="2" key="1">
    <citation type="submission" date="2014-11" db="EMBL/GenBank/DDBJ databases">
        <authorList>
            <person name="Amaro Gonzalez C."/>
        </authorList>
    </citation>
    <scope>NUCLEOTIDE SEQUENCE</scope>
</reference>
<evidence type="ECO:0000256" key="1">
    <source>
        <dbReference type="SAM" id="MobiDB-lite"/>
    </source>
</evidence>
<dbReference type="AlphaFoldDB" id="A0A0E9SAD0"/>